<dbReference type="Gene3D" id="2.60.40.2360">
    <property type="entry name" value="Intracellular proteinase inhibitor BsuPI"/>
    <property type="match status" value="1"/>
</dbReference>
<evidence type="ECO:0000313" key="2">
    <source>
        <dbReference type="EMBL" id="MED4403158.1"/>
    </source>
</evidence>
<dbReference type="EMBL" id="JARTFS010000013">
    <property type="protein sequence ID" value="MED4403158.1"/>
    <property type="molecule type" value="Genomic_DNA"/>
</dbReference>
<name>A0ABU6P2L8_9BACI</name>
<proteinExistence type="predicted"/>
<feature type="domain" description="Intracellular proteinase inhibitor BsuPI" evidence="1">
    <location>
        <begin position="27"/>
        <end position="129"/>
    </location>
</feature>
<comment type="caution">
    <text evidence="2">The sequence shown here is derived from an EMBL/GenBank/DDBJ whole genome shotgun (WGS) entry which is preliminary data.</text>
</comment>
<sequence length="144" mass="17013">MRIISCVITIFLLIGCGQTGGEEKMHLTIDVKERDEQAEFIITLVNGTEQSAQFEFRSAQKYDIIIRNSDGKEIYKYSRERMFIQMIEYLEVDSTKKKTWREQWDYKDNNGNRVEKGTYEVEIIFLGKSEHIEHLRQKGKINIP</sequence>
<dbReference type="GeneID" id="301139279"/>
<reference evidence="2 3" key="1">
    <citation type="submission" date="2023-03" db="EMBL/GenBank/DDBJ databases">
        <title>Bacillus Genome Sequencing.</title>
        <authorList>
            <person name="Dunlap C."/>
        </authorList>
    </citation>
    <scope>NUCLEOTIDE SEQUENCE [LARGE SCALE GENOMIC DNA]</scope>
    <source>
        <strain evidence="2 3">NRS-1717</strain>
    </source>
</reference>
<accession>A0ABU6P2L8</accession>
<dbReference type="Pfam" id="PF12690">
    <property type="entry name" value="BsuPI"/>
    <property type="match status" value="1"/>
</dbReference>
<dbReference type="PROSITE" id="PS51257">
    <property type="entry name" value="PROKAR_LIPOPROTEIN"/>
    <property type="match status" value="1"/>
</dbReference>
<dbReference type="InterPro" id="IPR038144">
    <property type="entry name" value="IPI"/>
</dbReference>
<dbReference type="RefSeq" id="WP_156483493.1">
    <property type="nucleotide sequence ID" value="NZ_JARTFQ010000004.1"/>
</dbReference>
<keyword evidence="3" id="KW-1185">Reference proteome</keyword>
<protein>
    <recommendedName>
        <fullName evidence="1">Intracellular proteinase inhibitor BsuPI domain-containing protein</fullName>
    </recommendedName>
</protein>
<evidence type="ECO:0000259" key="1">
    <source>
        <dbReference type="Pfam" id="PF12690"/>
    </source>
</evidence>
<dbReference type="InterPro" id="IPR020481">
    <property type="entry name" value="Intracell_prot_inh_BsuPI"/>
</dbReference>
<gene>
    <name evidence="2" type="ORF">P9271_17760</name>
</gene>
<organism evidence="2 3">
    <name type="scientific">Metabacillus fastidiosus</name>
    <dbReference type="NCBI Taxonomy" id="1458"/>
    <lineage>
        <taxon>Bacteria</taxon>
        <taxon>Bacillati</taxon>
        <taxon>Bacillota</taxon>
        <taxon>Bacilli</taxon>
        <taxon>Bacillales</taxon>
        <taxon>Bacillaceae</taxon>
        <taxon>Metabacillus</taxon>
    </lineage>
</organism>
<dbReference type="Proteomes" id="UP001342826">
    <property type="component" value="Unassembled WGS sequence"/>
</dbReference>
<evidence type="ECO:0000313" key="3">
    <source>
        <dbReference type="Proteomes" id="UP001342826"/>
    </source>
</evidence>